<gene>
    <name evidence="2" type="ORF">A4S15_09740</name>
</gene>
<organism evidence="2 3">
    <name type="scientific">Candidatus Raskinella chloraquaticus</name>
    <dbReference type="NCBI Taxonomy" id="1951219"/>
    <lineage>
        <taxon>Bacteria</taxon>
        <taxon>Pseudomonadati</taxon>
        <taxon>Pseudomonadota</taxon>
        <taxon>Alphaproteobacteria</taxon>
        <taxon>Hyphomicrobiales</taxon>
        <taxon>Phreatobacteraceae</taxon>
        <taxon>Candidatus Raskinella</taxon>
    </lineage>
</organism>
<dbReference type="Proteomes" id="UP000192872">
    <property type="component" value="Unassembled WGS sequence"/>
</dbReference>
<dbReference type="CDD" id="cd07983">
    <property type="entry name" value="LPLAT_DUF374-like"/>
    <property type="match status" value="1"/>
</dbReference>
<evidence type="ECO:0000313" key="2">
    <source>
        <dbReference type="EMBL" id="OQW51758.1"/>
    </source>
</evidence>
<accession>A0A1W9HWH4</accession>
<dbReference type="STRING" id="1827387.A4S15_09740"/>
<comment type="caution">
    <text evidence="2">The sequence shown here is derived from an EMBL/GenBank/DDBJ whole genome shotgun (WGS) entry which is preliminary data.</text>
</comment>
<evidence type="ECO:0000313" key="3">
    <source>
        <dbReference type="Proteomes" id="UP000192872"/>
    </source>
</evidence>
<dbReference type="EMBL" id="LWDL01000017">
    <property type="protein sequence ID" value="OQW51758.1"/>
    <property type="molecule type" value="Genomic_DNA"/>
</dbReference>
<dbReference type="RefSeq" id="WP_376802249.1">
    <property type="nucleotide sequence ID" value="NZ_DBNB01000034.1"/>
</dbReference>
<name>A0A1W9HWH4_9HYPH</name>
<protein>
    <recommendedName>
        <fullName evidence="1">DUF374 domain-containing protein</fullName>
    </recommendedName>
</protein>
<feature type="domain" description="DUF374" evidence="1">
    <location>
        <begin position="67"/>
        <end position="136"/>
    </location>
</feature>
<dbReference type="AlphaFoldDB" id="A0A1W9HWH4"/>
<evidence type="ECO:0000259" key="1">
    <source>
        <dbReference type="Pfam" id="PF04028"/>
    </source>
</evidence>
<dbReference type="InterPro" id="IPR007172">
    <property type="entry name" value="DUF374"/>
</dbReference>
<reference evidence="2 3" key="1">
    <citation type="journal article" date="2017" name="Water Res.">
        <title>Comammox in drinking water systems.</title>
        <authorList>
            <person name="Wang Y."/>
            <person name="Ma L."/>
            <person name="Mao Y."/>
            <person name="Jiang X."/>
            <person name="Xia Y."/>
            <person name="Yu K."/>
            <person name="Li B."/>
            <person name="Zhang T."/>
        </authorList>
    </citation>
    <scope>NUCLEOTIDE SEQUENCE [LARGE SCALE GENOMIC DNA]</scope>
    <source>
        <strain evidence="2">SG_bin8</strain>
    </source>
</reference>
<proteinExistence type="predicted"/>
<sequence>MLKSILRQSWAQSTVAAIVAAYMRFVRATARIVHEPEDLYRLVEADMPVIMAMWHGEHITSPLMVLPHHRIKVLISRHRDGEINARTIERLGIGVIRGSGSHGRVEIRKRGAGALRDMVDALQTGWNVASTADVPKIAKKAGRGIVLLGKLSGRPIYPVAAVAARRVGFNRAWDKAKLPLPFSRVALVLGEPVRVASEADDQALESARLTVESELDRIMVRAYELADQRVTVSGVVR</sequence>
<dbReference type="Pfam" id="PF04028">
    <property type="entry name" value="DUF374"/>
    <property type="match status" value="1"/>
</dbReference>